<keyword evidence="3" id="KW-1185">Reference proteome</keyword>
<accession>A0A7W5DWX7</accession>
<dbReference type="SUPFAM" id="SSF159894">
    <property type="entry name" value="YgaC/TfoX-N like"/>
    <property type="match status" value="1"/>
</dbReference>
<dbReference type="EMBL" id="JACHXU010000005">
    <property type="protein sequence ID" value="MBB3206021.1"/>
    <property type="molecule type" value="Genomic_DNA"/>
</dbReference>
<organism evidence="2 3">
    <name type="scientific">Aporhodopirellula rubra</name>
    <dbReference type="NCBI Taxonomy" id="980271"/>
    <lineage>
        <taxon>Bacteria</taxon>
        <taxon>Pseudomonadati</taxon>
        <taxon>Planctomycetota</taxon>
        <taxon>Planctomycetia</taxon>
        <taxon>Pirellulales</taxon>
        <taxon>Pirellulaceae</taxon>
        <taxon>Aporhodopirellula</taxon>
    </lineage>
</organism>
<feature type="domain" description="TfoX N-terminal" evidence="1">
    <location>
        <begin position="5"/>
        <end position="89"/>
    </location>
</feature>
<evidence type="ECO:0000313" key="2">
    <source>
        <dbReference type="EMBL" id="MBB3206021.1"/>
    </source>
</evidence>
<proteinExistence type="predicted"/>
<evidence type="ECO:0000313" key="3">
    <source>
        <dbReference type="Proteomes" id="UP000536179"/>
    </source>
</evidence>
<dbReference type="Pfam" id="PF04993">
    <property type="entry name" value="TfoX_N"/>
    <property type="match status" value="1"/>
</dbReference>
<reference evidence="2 3" key="1">
    <citation type="submission" date="2020-08" db="EMBL/GenBank/DDBJ databases">
        <title>Genomic Encyclopedia of Type Strains, Phase III (KMG-III): the genomes of soil and plant-associated and newly described type strains.</title>
        <authorList>
            <person name="Whitman W."/>
        </authorList>
    </citation>
    <scope>NUCLEOTIDE SEQUENCE [LARGE SCALE GENOMIC DNA]</scope>
    <source>
        <strain evidence="2 3">CECT 8075</strain>
    </source>
</reference>
<protein>
    <submittedName>
        <fullName evidence="2">TfoX/Sxy family transcriptional regulator of competence genes</fullName>
    </submittedName>
</protein>
<dbReference type="Gene3D" id="3.30.1460.30">
    <property type="entry name" value="YgaC/TfoX-N like chaperone"/>
    <property type="match status" value="1"/>
</dbReference>
<dbReference type="InterPro" id="IPR007076">
    <property type="entry name" value="TfoX_N"/>
</dbReference>
<evidence type="ECO:0000259" key="1">
    <source>
        <dbReference type="Pfam" id="PF04993"/>
    </source>
</evidence>
<gene>
    <name evidence="2" type="ORF">FHS27_001829</name>
</gene>
<dbReference type="Proteomes" id="UP000536179">
    <property type="component" value="Unassembled WGS sequence"/>
</dbReference>
<comment type="caution">
    <text evidence="2">The sequence shown here is derived from an EMBL/GenBank/DDBJ whole genome shotgun (WGS) entry which is preliminary data.</text>
</comment>
<name>A0A7W5DWX7_9BACT</name>
<dbReference type="AlphaFoldDB" id="A0A7W5DWX7"/>
<sequence length="95" mass="10644">MKRRKGCTEQKMFGGVCFMINGNMCVGPWKGSLIVRLAKEDHEKTHSLPHAKPMDLTGRVMKGWARIDPAGISNDDDLKTWIDRAAKHARSLPAK</sequence>